<name>A0ABT6DFP7_9BACT</name>
<accession>A0ABT6DFP7</accession>
<protein>
    <recommendedName>
        <fullName evidence="3">Outer membrane protein beta-barrel domain-containing protein</fullName>
    </recommendedName>
</protein>
<comment type="caution">
    <text evidence="1">The sequence shown here is derived from an EMBL/GenBank/DDBJ whole genome shotgun (WGS) entry which is preliminary data.</text>
</comment>
<gene>
    <name evidence="1" type="ORF">NWE73_04770</name>
</gene>
<sequence length="207" mass="21690">MKKIFALIAIVTSTVAGLPQEAKALVDLRLNYGLLGSNTDLGPLCPTCGGSVPSIVPTYGLGADVVVSLPIPLVPNFGLRYEDMGLTASGSGVDIKEKYTRTSLLLSYHIIDTLIYLGPIVTYGLSHSVSLKATENGTVKSDFGGGTQTSYSIGLEGGTHLAGVIVGGEIGYMDFRWKNAVDSTGNVSTQDINMSGTYLKIAVGYSF</sequence>
<dbReference type="EMBL" id="JANRMI010000001">
    <property type="protein sequence ID" value="MDG0815666.1"/>
    <property type="molecule type" value="Genomic_DNA"/>
</dbReference>
<proteinExistence type="predicted"/>
<organism evidence="1 2">
    <name type="scientific">Bdellovibrio svalbardensis</name>
    <dbReference type="NCBI Taxonomy" id="2972972"/>
    <lineage>
        <taxon>Bacteria</taxon>
        <taxon>Pseudomonadati</taxon>
        <taxon>Bdellovibrionota</taxon>
        <taxon>Bdellovibrionia</taxon>
        <taxon>Bdellovibrionales</taxon>
        <taxon>Pseudobdellovibrionaceae</taxon>
        <taxon>Bdellovibrio</taxon>
    </lineage>
</organism>
<dbReference type="Proteomes" id="UP001152321">
    <property type="component" value="Unassembled WGS sequence"/>
</dbReference>
<evidence type="ECO:0008006" key="3">
    <source>
        <dbReference type="Google" id="ProtNLM"/>
    </source>
</evidence>
<keyword evidence="2" id="KW-1185">Reference proteome</keyword>
<evidence type="ECO:0000313" key="2">
    <source>
        <dbReference type="Proteomes" id="UP001152321"/>
    </source>
</evidence>
<reference evidence="1" key="1">
    <citation type="submission" date="2022-08" db="EMBL/GenBank/DDBJ databases">
        <title>Novel Bdellovibrio Species Isolated from Svalbard: Designation Bdellovibrio svalbardensis.</title>
        <authorList>
            <person name="Mitchell R.J."/>
            <person name="Choi S.Y."/>
        </authorList>
    </citation>
    <scope>NUCLEOTIDE SEQUENCE</scope>
    <source>
        <strain evidence="1">PAP01</strain>
    </source>
</reference>
<dbReference type="RefSeq" id="WP_277577139.1">
    <property type="nucleotide sequence ID" value="NZ_JANRMI010000001.1"/>
</dbReference>
<evidence type="ECO:0000313" key="1">
    <source>
        <dbReference type="EMBL" id="MDG0815666.1"/>
    </source>
</evidence>